<evidence type="ECO:0000313" key="1">
    <source>
        <dbReference type="EMBL" id="KAJ2967465.1"/>
    </source>
</evidence>
<gene>
    <name evidence="1" type="ORF">NQ176_g9647</name>
</gene>
<evidence type="ECO:0000313" key="2">
    <source>
        <dbReference type="Proteomes" id="UP001143910"/>
    </source>
</evidence>
<keyword evidence="2" id="KW-1185">Reference proteome</keyword>
<dbReference type="Proteomes" id="UP001143910">
    <property type="component" value="Unassembled WGS sequence"/>
</dbReference>
<proteinExistence type="predicted"/>
<protein>
    <submittedName>
        <fullName evidence="1">Uncharacterized protein</fullName>
    </submittedName>
</protein>
<sequence length="1140" mass="127836">MADLTEVSSPGTSADVSDEGTSVSTQSSRPASAINTTEPDVATLTDCLRDMTTEAAGQPSPPVANPYLAYEEQQLNKMLEDVSNEAHLSYKNIKMENSAIFSSWAPKYAFQNNRFRTTVQVAGVAEEVILAESAAAVCKAVGSTFGFISTDGTSKDAGSSSTHLDQRYLVVMDTSDKRLVKCMPSPGYKVEMIFRLDYGASDFAPVQLKDDEIAPAAWYLASACISGPKDYDYSDSDSESDNCESAFHDWMSYSEVSSVYSDEDNSGEGGTGKDDTGKDDSVKYSDEPDFHASRKERTEAYTEALQNRRQNLAKVVFQFNSSAEFPASCPDRNELAMKTACLLLPRLERKSDAVDRIRSWLKKNKWFKFSSEYVDWTKVEWHGRRTKPPQGVRSTQAFFIVETPAQPYWPPFLKAPLVKVNLPVAENRGKLQRTVDMMGIRIRGKLSHKPDLKVQWFEGEVHKKLHMAPPESYLMAWWRYILDFKHMEPRHHRNLHSVFPGIAKHLEQSNFSGEHETAARALMSTKAGKLIVSGCPGSGKSTFCQKVASAVLEERWRPKAGWPNSREDSNNAPSTQIIYTSPQNEQCKDAIRRFKQMNPKKRACRLYGYNREMYALLCGDDDAEPEPVSGEKSTMHVKVSRSPAQPFNKEVIQHEDKRDPCRDPDSLSSIAQGMASKEVLSVIEKSRKLWKTDRKKWQREKQDYRPVAHKLLALAVKSQHAFFGTTVAVAQCHDHLYAKGHHDDGDRPLGNPALLIVDEVGRLTETHALIGISIFRDVPTIFAGDHDQFGPIVPTSNTRLNYTVGSKTWKFSSRFGAQREMSFLRRAAVCGGIDETFTLNHRVYGSVGEFPCQWLYKDKMTQVNTADNSATEAVGKWFRDFGGAATNSLFVDLNSEEQQQGTSKVNMSSAFCAVQIAVHIGREMRVPLMEDFKQHDNALEMKDSIRKGRILILVAYSAHVAKVQYFLKKVSDHEVDKSRITVRSIGDSPSHEAEIVIVDLVRTESPGFLTEPARLKVAATRAQLGTVWISNTKLCLRDENSLKTLITYHTARGAVFRVAGYKTICYKCHCAGHEKINCPEAKIVCSICDANSDNRHSVRECQEARKLSARRWQGEMWMTPPQSVDTVDRNPFKIKGPKGK</sequence>
<comment type="caution">
    <text evidence="1">The sequence shown here is derived from an EMBL/GenBank/DDBJ whole genome shotgun (WGS) entry which is preliminary data.</text>
</comment>
<dbReference type="EMBL" id="JANJQO010002284">
    <property type="protein sequence ID" value="KAJ2967465.1"/>
    <property type="molecule type" value="Genomic_DNA"/>
</dbReference>
<reference evidence="1" key="1">
    <citation type="submission" date="2022-08" db="EMBL/GenBank/DDBJ databases">
        <title>Genome Sequence of Lecanicillium fungicola.</title>
        <authorList>
            <person name="Buettner E."/>
        </authorList>
    </citation>
    <scope>NUCLEOTIDE SEQUENCE</scope>
    <source>
        <strain evidence="1">Babe33</strain>
    </source>
</reference>
<organism evidence="1 2">
    <name type="scientific">Zarea fungicola</name>
    <dbReference type="NCBI Taxonomy" id="93591"/>
    <lineage>
        <taxon>Eukaryota</taxon>
        <taxon>Fungi</taxon>
        <taxon>Dikarya</taxon>
        <taxon>Ascomycota</taxon>
        <taxon>Pezizomycotina</taxon>
        <taxon>Sordariomycetes</taxon>
        <taxon>Hypocreomycetidae</taxon>
        <taxon>Hypocreales</taxon>
        <taxon>Cordycipitaceae</taxon>
        <taxon>Zarea</taxon>
    </lineage>
</organism>
<name>A0ACC1MKY2_9HYPO</name>
<accession>A0ACC1MKY2</accession>